<gene>
    <name evidence="2" type="ORF">VTL71DRAFT_8574</name>
</gene>
<evidence type="ECO:0000313" key="2">
    <source>
        <dbReference type="EMBL" id="KAL2074795.1"/>
    </source>
</evidence>
<dbReference type="InterPro" id="IPR010721">
    <property type="entry name" value="UstE-like"/>
</dbReference>
<feature type="transmembrane region" description="Helical" evidence="1">
    <location>
        <begin position="83"/>
        <end position="103"/>
    </location>
</feature>
<feature type="transmembrane region" description="Helical" evidence="1">
    <location>
        <begin position="149"/>
        <end position="173"/>
    </location>
</feature>
<reference evidence="2 3" key="1">
    <citation type="journal article" date="2024" name="Commun. Biol.">
        <title>Comparative genomic analysis of thermophilic fungi reveals convergent evolutionary adaptations and gene losses.</title>
        <authorList>
            <person name="Steindorff A.S."/>
            <person name="Aguilar-Pontes M.V."/>
            <person name="Robinson A.J."/>
            <person name="Andreopoulos B."/>
            <person name="LaButti K."/>
            <person name="Kuo A."/>
            <person name="Mondo S."/>
            <person name="Riley R."/>
            <person name="Otillar R."/>
            <person name="Haridas S."/>
            <person name="Lipzen A."/>
            <person name="Grimwood J."/>
            <person name="Schmutz J."/>
            <person name="Clum A."/>
            <person name="Reid I.D."/>
            <person name="Moisan M.C."/>
            <person name="Butler G."/>
            <person name="Nguyen T.T.M."/>
            <person name="Dewar K."/>
            <person name="Conant G."/>
            <person name="Drula E."/>
            <person name="Henrissat B."/>
            <person name="Hansel C."/>
            <person name="Singer S."/>
            <person name="Hutchinson M.I."/>
            <person name="de Vries R.P."/>
            <person name="Natvig D.O."/>
            <person name="Powell A.J."/>
            <person name="Tsang A."/>
            <person name="Grigoriev I.V."/>
        </authorList>
    </citation>
    <scope>NUCLEOTIDE SEQUENCE [LARGE SCALE GENOMIC DNA]</scope>
    <source>
        <strain evidence="2 3">CBS 494.80</strain>
    </source>
</reference>
<name>A0ABR4CY36_9HELO</name>
<feature type="transmembrane region" description="Helical" evidence="1">
    <location>
        <begin position="53"/>
        <end position="71"/>
    </location>
</feature>
<sequence>MALPVIKSIIDCSSLEKTVYPYIPQLYDLPQQILQSYNNPTGLKNLYLATNPLISAFAFSLFLAPLFLIISEINKNYSQVDRLWSILPTLYNAHYTIYAHMYGLDTKRLDNMIAFSVVWSLRLTFNYWRKGGYTVGSEDYRWEILRQKIHPGLFFIFNVLFISLAQSVLLFLITTPTYIILLTGRIGEELTTADMAFVRLMMALVLLEFFADQQQWNYQHAKKEYLKTARVPRAFHQEDLDRGFVVTGVWSWSRHPNFAAEQAIWVVLYQWGCYTSDVLYNWTFIGAMAYLILFQASTWFTELITAGKYPEYKEYQRRVSKFLPSLYTDLPGDFSDRRSDNAIEAKVDQKVAERLRKQGAKKNGAVKR</sequence>
<evidence type="ECO:0000313" key="3">
    <source>
        <dbReference type="Proteomes" id="UP001595075"/>
    </source>
</evidence>
<keyword evidence="1" id="KW-0812">Transmembrane</keyword>
<keyword evidence="1" id="KW-1133">Transmembrane helix</keyword>
<evidence type="ECO:0000256" key="1">
    <source>
        <dbReference type="SAM" id="Phobius"/>
    </source>
</evidence>
<dbReference type="EMBL" id="JAZHXI010000002">
    <property type="protein sequence ID" value="KAL2074795.1"/>
    <property type="molecule type" value="Genomic_DNA"/>
</dbReference>
<dbReference type="Proteomes" id="UP001595075">
    <property type="component" value="Unassembled WGS sequence"/>
</dbReference>
<organism evidence="2 3">
    <name type="scientific">Oculimacula yallundae</name>
    <dbReference type="NCBI Taxonomy" id="86028"/>
    <lineage>
        <taxon>Eukaryota</taxon>
        <taxon>Fungi</taxon>
        <taxon>Dikarya</taxon>
        <taxon>Ascomycota</taxon>
        <taxon>Pezizomycotina</taxon>
        <taxon>Leotiomycetes</taxon>
        <taxon>Helotiales</taxon>
        <taxon>Ploettnerulaceae</taxon>
        <taxon>Oculimacula</taxon>
    </lineage>
</organism>
<dbReference type="Gene3D" id="1.20.120.1630">
    <property type="match status" value="1"/>
</dbReference>
<proteinExistence type="predicted"/>
<dbReference type="PANTHER" id="PTHR32251:SF23">
    <property type="entry name" value="3-OXO-5-ALPHA-STEROID 4-DEHYDROGENASE (DUF1295)"/>
    <property type="match status" value="1"/>
</dbReference>
<dbReference type="PANTHER" id="PTHR32251">
    <property type="entry name" value="3-OXO-5-ALPHA-STEROID 4-DEHYDROGENASE"/>
    <property type="match status" value="1"/>
</dbReference>
<protein>
    <recommendedName>
        <fullName evidence="4">DUF1295-domain-containing protein</fullName>
    </recommendedName>
</protein>
<evidence type="ECO:0008006" key="4">
    <source>
        <dbReference type="Google" id="ProtNLM"/>
    </source>
</evidence>
<dbReference type="Pfam" id="PF06966">
    <property type="entry name" value="DUF1295"/>
    <property type="match status" value="1"/>
</dbReference>
<keyword evidence="1" id="KW-0472">Membrane</keyword>
<keyword evidence="3" id="KW-1185">Reference proteome</keyword>
<accession>A0ABR4CY36</accession>
<comment type="caution">
    <text evidence="2">The sequence shown here is derived from an EMBL/GenBank/DDBJ whole genome shotgun (WGS) entry which is preliminary data.</text>
</comment>